<keyword evidence="3" id="KW-1185">Reference proteome</keyword>
<sequence>MTNLLPLTAGAFVVVFLLSGTGNAQIRFAGRSSRIALPSVPFTDDYLKKSPMIFQAIEILYVPLWELRWQFLEASKKNTRNANEKFLDLCGVLNFFKVEQSYTNRNFPDHFKKMKDLSKAFIQMYAMRTEVSHQSYSVGCFESDAKALVDVAKYLDNLSGRTNVRTTGTETSVESSTTRRSLIGERTRADGGTRGRSPSLIDRSRSGTTSSESLRRTQSSPPSLYSPTFEDKILNALDKRDSRSFGRIDDKCSGRSSKIVECAIDSSPSNSGRPMIG</sequence>
<organism evidence="2 3">
    <name type="scientific">Daphnia pulex</name>
    <name type="common">Water flea</name>
    <dbReference type="NCBI Taxonomy" id="6669"/>
    <lineage>
        <taxon>Eukaryota</taxon>
        <taxon>Metazoa</taxon>
        <taxon>Ecdysozoa</taxon>
        <taxon>Arthropoda</taxon>
        <taxon>Crustacea</taxon>
        <taxon>Branchiopoda</taxon>
        <taxon>Diplostraca</taxon>
        <taxon>Cladocera</taxon>
        <taxon>Anomopoda</taxon>
        <taxon>Daphniidae</taxon>
        <taxon>Daphnia</taxon>
    </lineage>
</organism>
<feature type="compositionally biased region" description="Polar residues" evidence="1">
    <location>
        <begin position="206"/>
        <end position="226"/>
    </location>
</feature>
<accession>E9GQU7</accession>
<evidence type="ECO:0000313" key="2">
    <source>
        <dbReference type="EMBL" id="EFX78267.1"/>
    </source>
</evidence>
<feature type="compositionally biased region" description="Low complexity" evidence="1">
    <location>
        <begin position="164"/>
        <end position="181"/>
    </location>
</feature>
<dbReference type="Proteomes" id="UP000000305">
    <property type="component" value="Unassembled WGS sequence"/>
</dbReference>
<feature type="compositionally biased region" description="Basic and acidic residues" evidence="1">
    <location>
        <begin position="182"/>
        <end position="193"/>
    </location>
</feature>
<dbReference type="InParanoid" id="E9GQU7"/>
<feature type="region of interest" description="Disordered" evidence="1">
    <location>
        <begin position="163"/>
        <end position="228"/>
    </location>
</feature>
<dbReference type="PhylomeDB" id="E9GQU7"/>
<dbReference type="KEGG" id="dpx:DAPPUDRAFT_305249"/>
<name>E9GQU7_DAPPU</name>
<dbReference type="HOGENOM" id="CLU_1005640_0_0_1"/>
<protein>
    <submittedName>
        <fullName evidence="2">Uncharacterized protein</fullName>
    </submittedName>
</protein>
<proteinExistence type="predicted"/>
<dbReference type="AlphaFoldDB" id="E9GQU7"/>
<evidence type="ECO:0000313" key="3">
    <source>
        <dbReference type="Proteomes" id="UP000000305"/>
    </source>
</evidence>
<evidence type="ECO:0000256" key="1">
    <source>
        <dbReference type="SAM" id="MobiDB-lite"/>
    </source>
</evidence>
<dbReference type="EMBL" id="GL732558">
    <property type="protein sequence ID" value="EFX78267.1"/>
    <property type="molecule type" value="Genomic_DNA"/>
</dbReference>
<gene>
    <name evidence="2" type="ORF">DAPPUDRAFT_305249</name>
</gene>
<reference evidence="2 3" key="1">
    <citation type="journal article" date="2011" name="Science">
        <title>The ecoresponsive genome of Daphnia pulex.</title>
        <authorList>
            <person name="Colbourne J.K."/>
            <person name="Pfrender M.E."/>
            <person name="Gilbert D."/>
            <person name="Thomas W.K."/>
            <person name="Tucker A."/>
            <person name="Oakley T.H."/>
            <person name="Tokishita S."/>
            <person name="Aerts A."/>
            <person name="Arnold G.J."/>
            <person name="Basu M.K."/>
            <person name="Bauer D.J."/>
            <person name="Caceres C.E."/>
            <person name="Carmel L."/>
            <person name="Casola C."/>
            <person name="Choi J.H."/>
            <person name="Detter J.C."/>
            <person name="Dong Q."/>
            <person name="Dusheyko S."/>
            <person name="Eads B.D."/>
            <person name="Frohlich T."/>
            <person name="Geiler-Samerotte K.A."/>
            <person name="Gerlach D."/>
            <person name="Hatcher P."/>
            <person name="Jogdeo S."/>
            <person name="Krijgsveld J."/>
            <person name="Kriventseva E.V."/>
            <person name="Kultz D."/>
            <person name="Laforsch C."/>
            <person name="Lindquist E."/>
            <person name="Lopez J."/>
            <person name="Manak J.R."/>
            <person name="Muller J."/>
            <person name="Pangilinan J."/>
            <person name="Patwardhan R.P."/>
            <person name="Pitluck S."/>
            <person name="Pritham E.J."/>
            <person name="Rechtsteiner A."/>
            <person name="Rho M."/>
            <person name="Rogozin I.B."/>
            <person name="Sakarya O."/>
            <person name="Salamov A."/>
            <person name="Schaack S."/>
            <person name="Shapiro H."/>
            <person name="Shiga Y."/>
            <person name="Skalitzky C."/>
            <person name="Smith Z."/>
            <person name="Souvorov A."/>
            <person name="Sung W."/>
            <person name="Tang Z."/>
            <person name="Tsuchiya D."/>
            <person name="Tu H."/>
            <person name="Vos H."/>
            <person name="Wang M."/>
            <person name="Wolf Y.I."/>
            <person name="Yamagata H."/>
            <person name="Yamada T."/>
            <person name="Ye Y."/>
            <person name="Shaw J.R."/>
            <person name="Andrews J."/>
            <person name="Crease T.J."/>
            <person name="Tang H."/>
            <person name="Lucas S.M."/>
            <person name="Robertson H.M."/>
            <person name="Bork P."/>
            <person name="Koonin E.V."/>
            <person name="Zdobnov E.M."/>
            <person name="Grigoriev I.V."/>
            <person name="Lynch M."/>
            <person name="Boore J.L."/>
        </authorList>
    </citation>
    <scope>NUCLEOTIDE SEQUENCE [LARGE SCALE GENOMIC DNA]</scope>
</reference>